<dbReference type="EMBL" id="MN739491">
    <property type="protein sequence ID" value="QHT08207.1"/>
    <property type="molecule type" value="Genomic_DNA"/>
</dbReference>
<evidence type="ECO:0000313" key="2">
    <source>
        <dbReference type="EMBL" id="QHT08207.1"/>
    </source>
</evidence>
<name>A0A6C0CVE2_9ZZZZ</name>
<protein>
    <submittedName>
        <fullName evidence="2">Uncharacterized protein</fullName>
    </submittedName>
</protein>
<evidence type="ECO:0000256" key="1">
    <source>
        <dbReference type="SAM" id="MobiDB-lite"/>
    </source>
</evidence>
<dbReference type="AlphaFoldDB" id="A0A6C0CVE2"/>
<sequence>MSSSKKISKHEDRIRFDQLVRSDSGTMYNMPSLEAENNYLKYVQPMNNMILDRIMYNEYNKRRLSDQERPIHEIEQEIRSEYPAKKSRLGFTSNQIEALDNTSYYTDRDKKIAKTELKGEKYHGNIMLDSQGNAMKWDGKTPVDVTEEFQANLNPDYEFTRGLASDSFGGKHKKSQKKRKTRKTIKTWKTLKTNKKKRKTKKNRNF</sequence>
<proteinExistence type="predicted"/>
<feature type="compositionally biased region" description="Basic residues" evidence="1">
    <location>
        <begin position="170"/>
        <end position="186"/>
    </location>
</feature>
<feature type="compositionally biased region" description="Basic residues" evidence="1">
    <location>
        <begin position="192"/>
        <end position="206"/>
    </location>
</feature>
<reference evidence="2" key="1">
    <citation type="journal article" date="2020" name="Nature">
        <title>Giant virus diversity and host interactions through global metagenomics.</title>
        <authorList>
            <person name="Schulz F."/>
            <person name="Roux S."/>
            <person name="Paez-Espino D."/>
            <person name="Jungbluth S."/>
            <person name="Walsh D.A."/>
            <person name="Denef V.J."/>
            <person name="McMahon K.D."/>
            <person name="Konstantinidis K.T."/>
            <person name="Eloe-Fadrosh E.A."/>
            <person name="Kyrpides N.C."/>
            <person name="Woyke T."/>
        </authorList>
    </citation>
    <scope>NUCLEOTIDE SEQUENCE</scope>
    <source>
        <strain evidence="2">GVMAG-M-3300022752-39</strain>
    </source>
</reference>
<feature type="region of interest" description="Disordered" evidence="1">
    <location>
        <begin position="160"/>
        <end position="206"/>
    </location>
</feature>
<accession>A0A6C0CVE2</accession>
<organism evidence="2">
    <name type="scientific">viral metagenome</name>
    <dbReference type="NCBI Taxonomy" id="1070528"/>
    <lineage>
        <taxon>unclassified sequences</taxon>
        <taxon>metagenomes</taxon>
        <taxon>organismal metagenomes</taxon>
    </lineage>
</organism>